<dbReference type="AlphaFoldDB" id="D3BJS6"/>
<dbReference type="InterPro" id="IPR051210">
    <property type="entry name" value="Ub_ligase/GEF_domain"/>
</dbReference>
<comment type="caution">
    <text evidence="5">The sequence shown here is derived from an EMBL/GenBank/DDBJ whole genome shotgun (WGS) entry which is preliminary data.</text>
</comment>
<name>D3BJS6_HETP5</name>
<feature type="repeat" description="RCC1" evidence="2">
    <location>
        <begin position="474"/>
        <end position="529"/>
    </location>
</feature>
<dbReference type="PROSITE" id="PS00626">
    <property type="entry name" value="RCC1_2"/>
    <property type="match status" value="1"/>
</dbReference>
<dbReference type="PANTHER" id="PTHR22870">
    <property type="entry name" value="REGULATOR OF CHROMOSOME CONDENSATION"/>
    <property type="match status" value="1"/>
</dbReference>
<dbReference type="STRING" id="670386.D3BJS6"/>
<protein>
    <submittedName>
        <fullName evidence="5">Regulator of chromosome condensation domain-containing protein</fullName>
    </submittedName>
</protein>
<dbReference type="InParanoid" id="D3BJS6"/>
<reference evidence="5 6" key="1">
    <citation type="journal article" date="2011" name="Genome Res.">
        <title>Phylogeny-wide analysis of social amoeba genomes highlights ancient origins for complex intercellular communication.</title>
        <authorList>
            <person name="Heidel A.J."/>
            <person name="Lawal H.M."/>
            <person name="Felder M."/>
            <person name="Schilde C."/>
            <person name="Helps N.R."/>
            <person name="Tunggal B."/>
            <person name="Rivero F."/>
            <person name="John U."/>
            <person name="Schleicher M."/>
            <person name="Eichinger L."/>
            <person name="Platzer M."/>
            <person name="Noegel A.A."/>
            <person name="Schaap P."/>
            <person name="Gloeckner G."/>
        </authorList>
    </citation>
    <scope>NUCLEOTIDE SEQUENCE [LARGE SCALE GENOMIC DNA]</scope>
    <source>
        <strain evidence="6">ATCC 26659 / Pp 5 / PN500</strain>
    </source>
</reference>
<evidence type="ECO:0000259" key="4">
    <source>
        <dbReference type="Pfam" id="PF25390"/>
    </source>
</evidence>
<dbReference type="Gene3D" id="2.130.10.30">
    <property type="entry name" value="Regulator of chromosome condensation 1/beta-lactamase-inhibitor protein II"/>
    <property type="match status" value="2"/>
</dbReference>
<evidence type="ECO:0000256" key="2">
    <source>
        <dbReference type="PROSITE-ProRule" id="PRU00235"/>
    </source>
</evidence>
<dbReference type="PROSITE" id="PS50012">
    <property type="entry name" value="RCC1_3"/>
    <property type="match status" value="4"/>
</dbReference>
<dbReference type="PRINTS" id="PR00633">
    <property type="entry name" value="RCCNDNSATION"/>
</dbReference>
<keyword evidence="1" id="KW-0677">Repeat</keyword>
<evidence type="ECO:0000313" key="5">
    <source>
        <dbReference type="EMBL" id="EFA78156.1"/>
    </source>
</evidence>
<dbReference type="SUPFAM" id="SSF50985">
    <property type="entry name" value="RCC1/BLIP-II"/>
    <property type="match status" value="1"/>
</dbReference>
<feature type="repeat" description="RCC1" evidence="2">
    <location>
        <begin position="342"/>
        <end position="417"/>
    </location>
</feature>
<gene>
    <name evidence="5" type="ORF">PPL_08806</name>
</gene>
<dbReference type="InterPro" id="IPR000408">
    <property type="entry name" value="Reg_chr_condens"/>
</dbReference>
<dbReference type="InterPro" id="IPR009091">
    <property type="entry name" value="RCC1/BLIP-II"/>
</dbReference>
<feature type="repeat" description="RCC1" evidence="2">
    <location>
        <begin position="418"/>
        <end position="472"/>
    </location>
</feature>
<dbReference type="PANTHER" id="PTHR22870:SF466">
    <property type="entry name" value="ANKYRIN REPEAT-CONTAINING PROTEIN"/>
    <property type="match status" value="1"/>
</dbReference>
<proteinExistence type="predicted"/>
<dbReference type="Pfam" id="PF25390">
    <property type="entry name" value="WD40_RLD"/>
    <property type="match status" value="1"/>
</dbReference>
<dbReference type="EMBL" id="ADBJ01000038">
    <property type="protein sequence ID" value="EFA78156.1"/>
    <property type="molecule type" value="Genomic_DNA"/>
</dbReference>
<evidence type="ECO:0000256" key="1">
    <source>
        <dbReference type="ARBA" id="ARBA00022737"/>
    </source>
</evidence>
<feature type="region of interest" description="Disordered" evidence="3">
    <location>
        <begin position="218"/>
        <end position="243"/>
    </location>
</feature>
<sequence>MKRSLWMMLNTNFSVYSWGSGSAGQLCLANDLDVSVPSKINLSLSRARDCRSIEKSNIVNIDIENQQQKQQLTINNITSTIINKNNNSSLFCATPSVKITGGGYHTVFIFDQPQQVSEKEKEDLDQYHHANNAYQLYVCGGNDCGQLGTGLSNNINTLTPLDLLPPIANISRSGSNSSSNSDHKVLEAAAGWNHTLILDSNGLVYSFGSNNHSQLGYSTPSTTSTSNSSPIPKTNINTLPDCKSSSTSEIENSISNSIKSLTTNNLASNLTTTTTTIPTTTSTSSTTTVKKPRLILKRKQQNNNNVKNVNQLIPRVIEHLRGIAIKSISCGMRHSTAVSSELDLFVWGCNKFGQLGLDANQDQIDIPTKLKIIQFTQQDSDSTLLEAQATKQTRSSGICSIAKVACGAKHTLVMSSDNQLYSFGSNKFGQLGLGDTQDRFKPTLVNSNNNILIDKEFNIQCGWSNSCLFNKVDGILYLCGRGDYGQLGNGKFQVEPQTSFLPLQSHPFDKSRILDYSIGSEHLLVLTEDLSLYSFGWNEHFQLGLCEDVYPGLDGENQCQPCLVKPITEILQSCSGDSAAPFDDIHHQHHHQKKSTTKAFVKCGSGHSFIIIQN</sequence>
<feature type="compositionally biased region" description="Low complexity" evidence="3">
    <location>
        <begin position="218"/>
        <end position="234"/>
    </location>
</feature>
<dbReference type="GeneID" id="31364283"/>
<dbReference type="InterPro" id="IPR058923">
    <property type="entry name" value="RCC1-like_dom"/>
</dbReference>
<keyword evidence="6" id="KW-1185">Reference proteome</keyword>
<evidence type="ECO:0000256" key="3">
    <source>
        <dbReference type="SAM" id="MobiDB-lite"/>
    </source>
</evidence>
<organism evidence="5 6">
    <name type="scientific">Heterostelium pallidum (strain ATCC 26659 / Pp 5 / PN500)</name>
    <name type="common">Cellular slime mold</name>
    <name type="synonym">Polysphondylium pallidum</name>
    <dbReference type="NCBI Taxonomy" id="670386"/>
    <lineage>
        <taxon>Eukaryota</taxon>
        <taxon>Amoebozoa</taxon>
        <taxon>Evosea</taxon>
        <taxon>Eumycetozoa</taxon>
        <taxon>Dictyostelia</taxon>
        <taxon>Acytosteliales</taxon>
        <taxon>Acytosteliaceae</taxon>
        <taxon>Heterostelium</taxon>
    </lineage>
</organism>
<dbReference type="OMA" id="GWNEHFQ"/>
<dbReference type="RefSeq" id="XP_020430282.1">
    <property type="nucleotide sequence ID" value="XM_020579607.1"/>
</dbReference>
<accession>D3BJS6</accession>
<feature type="repeat" description="RCC1" evidence="2">
    <location>
        <begin position="134"/>
        <end position="201"/>
    </location>
</feature>
<feature type="domain" description="RCC1-like" evidence="4">
    <location>
        <begin position="135"/>
        <end position="576"/>
    </location>
</feature>
<dbReference type="Proteomes" id="UP000001396">
    <property type="component" value="Unassembled WGS sequence"/>
</dbReference>
<evidence type="ECO:0000313" key="6">
    <source>
        <dbReference type="Proteomes" id="UP000001396"/>
    </source>
</evidence>